<dbReference type="EMBL" id="MBFR01000925">
    <property type="protein sequence ID" value="PVU85120.1"/>
    <property type="molecule type" value="Genomic_DNA"/>
</dbReference>
<protein>
    <recommendedName>
        <fullName evidence="3">Aspartic peptidase DDI1-type domain-containing protein</fullName>
    </recommendedName>
</protein>
<dbReference type="InterPro" id="IPR021109">
    <property type="entry name" value="Peptidase_aspartic_dom_sf"/>
</dbReference>
<dbReference type="Gene3D" id="2.40.70.10">
    <property type="entry name" value="Acid Proteases"/>
    <property type="match status" value="1"/>
</dbReference>
<gene>
    <name evidence="1" type="ORF">BB561_006981</name>
</gene>
<evidence type="ECO:0000313" key="1">
    <source>
        <dbReference type="EMBL" id="PVU85120.1"/>
    </source>
</evidence>
<evidence type="ECO:0008006" key="3">
    <source>
        <dbReference type="Google" id="ProtNLM"/>
    </source>
</evidence>
<evidence type="ECO:0000313" key="2">
    <source>
        <dbReference type="Proteomes" id="UP000245383"/>
    </source>
</evidence>
<accession>A0A2T9XYH9</accession>
<reference evidence="1 2" key="1">
    <citation type="journal article" date="2018" name="MBio">
        <title>Comparative Genomics Reveals the Core Gene Toolbox for the Fungus-Insect Symbiosis.</title>
        <authorList>
            <person name="Wang Y."/>
            <person name="Stata M."/>
            <person name="Wang W."/>
            <person name="Stajich J.E."/>
            <person name="White M.M."/>
            <person name="Moncalvo J.M."/>
        </authorList>
    </citation>
    <scope>NUCLEOTIDE SEQUENCE [LARGE SCALE GENOMIC DNA]</scope>
    <source>
        <strain evidence="1 2">SWE-8-4</strain>
    </source>
</reference>
<proteinExistence type="predicted"/>
<organism evidence="1 2">
    <name type="scientific">Smittium simulii</name>
    <dbReference type="NCBI Taxonomy" id="133385"/>
    <lineage>
        <taxon>Eukaryota</taxon>
        <taxon>Fungi</taxon>
        <taxon>Fungi incertae sedis</taxon>
        <taxon>Zoopagomycota</taxon>
        <taxon>Kickxellomycotina</taxon>
        <taxon>Harpellomycetes</taxon>
        <taxon>Harpellales</taxon>
        <taxon>Legeriomycetaceae</taxon>
        <taxon>Smittium</taxon>
    </lineage>
</organism>
<name>A0A2T9XYH9_9FUNG</name>
<keyword evidence="2" id="KW-1185">Reference proteome</keyword>
<comment type="caution">
    <text evidence="1">The sequence shown here is derived from an EMBL/GenBank/DDBJ whole genome shotgun (WGS) entry which is preliminary data.</text>
</comment>
<dbReference type="AlphaFoldDB" id="A0A2T9XYH9"/>
<dbReference type="Proteomes" id="UP000245383">
    <property type="component" value="Unassembled WGS sequence"/>
</dbReference>
<sequence length="201" mass="22554">MLSLSSASETKNIQHNIVKIPSPIDEQIVATAEKKRIRVAYLLNNHYSGTTTNISTENFHKSPQKDEGPKTIILTKIANKDISIFIDTGTINSIIDYNVLVSLNGTPVKLDTLHYIKPMGGAKIALDHCVYLDVLLEEDVQISASFLVMKDCALLVLIRIYILQENETNISYTRNIIIFGSSSECSVQLYSKEILRQTRRI</sequence>